<keyword evidence="2" id="KW-1185">Reference proteome</keyword>
<evidence type="ECO:0000313" key="1">
    <source>
        <dbReference type="EMBL" id="CAI9280551.1"/>
    </source>
</evidence>
<name>A0AA35YUL2_LACSI</name>
<dbReference type="AlphaFoldDB" id="A0AA35YUL2"/>
<gene>
    <name evidence="1" type="ORF">LSALG_LOCUS20290</name>
</gene>
<sequence length="125" mass="14196">MAASIDNNNGRGTDPSVVLVSNSNTCVGNNCNDLQWFPLGHSRHPTTKLDTRWSSVAHGGDEGRAINERTTAIHMHSFPGFHRYSLLPVTGAFDDAMWSGWQRRWRWVRRVWRLEDEEHLGLGLV</sequence>
<organism evidence="1 2">
    <name type="scientific">Lactuca saligna</name>
    <name type="common">Willowleaf lettuce</name>
    <dbReference type="NCBI Taxonomy" id="75948"/>
    <lineage>
        <taxon>Eukaryota</taxon>
        <taxon>Viridiplantae</taxon>
        <taxon>Streptophyta</taxon>
        <taxon>Embryophyta</taxon>
        <taxon>Tracheophyta</taxon>
        <taxon>Spermatophyta</taxon>
        <taxon>Magnoliopsida</taxon>
        <taxon>eudicotyledons</taxon>
        <taxon>Gunneridae</taxon>
        <taxon>Pentapetalae</taxon>
        <taxon>asterids</taxon>
        <taxon>campanulids</taxon>
        <taxon>Asterales</taxon>
        <taxon>Asteraceae</taxon>
        <taxon>Cichorioideae</taxon>
        <taxon>Cichorieae</taxon>
        <taxon>Lactucinae</taxon>
        <taxon>Lactuca</taxon>
    </lineage>
</organism>
<accession>A0AA35YUL2</accession>
<dbReference type="Proteomes" id="UP001177003">
    <property type="component" value="Chromosome 4"/>
</dbReference>
<dbReference type="EMBL" id="OX465080">
    <property type="protein sequence ID" value="CAI9280551.1"/>
    <property type="molecule type" value="Genomic_DNA"/>
</dbReference>
<proteinExistence type="predicted"/>
<evidence type="ECO:0000313" key="2">
    <source>
        <dbReference type="Proteomes" id="UP001177003"/>
    </source>
</evidence>
<protein>
    <submittedName>
        <fullName evidence="1">Uncharacterized protein</fullName>
    </submittedName>
</protein>
<reference evidence="1" key="1">
    <citation type="submission" date="2023-04" db="EMBL/GenBank/DDBJ databases">
        <authorList>
            <person name="Vijverberg K."/>
            <person name="Xiong W."/>
            <person name="Schranz E."/>
        </authorList>
    </citation>
    <scope>NUCLEOTIDE SEQUENCE</scope>
</reference>